<dbReference type="Proteomes" id="UP000308167">
    <property type="component" value="Unassembled WGS sequence"/>
</dbReference>
<dbReference type="EMBL" id="CABFKI010000004">
    <property type="protein sequence ID" value="VTU07287.1"/>
    <property type="molecule type" value="Genomic_DNA"/>
</dbReference>
<evidence type="ECO:0000256" key="3">
    <source>
        <dbReference type="ARBA" id="ARBA00023125"/>
    </source>
</evidence>
<evidence type="ECO:0000256" key="1">
    <source>
        <dbReference type="ARBA" id="ARBA00022491"/>
    </source>
</evidence>
<evidence type="ECO:0000313" key="6">
    <source>
        <dbReference type="EMBL" id="VTU07287.1"/>
    </source>
</evidence>
<dbReference type="PANTHER" id="PTHR30146:SF45">
    <property type="entry name" value="CATABOLITE REPRESSOR_ACTIVATOR"/>
    <property type="match status" value="1"/>
</dbReference>
<reference evidence="6 7" key="1">
    <citation type="submission" date="2019-05" db="EMBL/GenBank/DDBJ databases">
        <authorList>
            <consortium name="Pathogen Informatics"/>
        </authorList>
    </citation>
    <scope>NUCLEOTIDE SEQUENCE [LARGE SCALE GENOMIC DNA]</scope>
    <source>
        <strain evidence="6 7">NM319</strain>
    </source>
</reference>
<dbReference type="SMART" id="SM00354">
    <property type="entry name" value="HTH_LACI"/>
    <property type="match status" value="1"/>
</dbReference>
<evidence type="ECO:0000256" key="2">
    <source>
        <dbReference type="ARBA" id="ARBA00023015"/>
    </source>
</evidence>
<sequence length="330" mass="37434">MKLEELAKLAGVSRTTASYVLNGKAKEYRVSDRTIERVQALIDKYDFKPNAMAAGLRVGRSHTIGMIIPDFANISYAQIANLLENHCREKGYQLLITCSNDKAHNEMECAKHLFQRQVDALIVSTCLPMENDFYLTHQDVPVIGFDRRLHTEGVKNLLANDIRDACHLGVNLLERQPYKKVLFFGAVPELVVSKEREMGFREALQNTNTDIKDVHFLYADEFKKDSAAVTFEAWLECHGLPDAIYTTSLTLLQGVLEIFLKKQKSIPENVVLATFGKSELVDLLANPVVCSVQNHRAIAQALFELAIPNKKAKTVVMPEKLIRQIYHYRW</sequence>
<dbReference type="Gene3D" id="3.40.50.2300">
    <property type="match status" value="2"/>
</dbReference>
<dbReference type="SUPFAM" id="SSF47413">
    <property type="entry name" value="lambda repressor-like DNA-binding domains"/>
    <property type="match status" value="1"/>
</dbReference>
<dbReference type="PROSITE" id="PS50932">
    <property type="entry name" value="HTH_LACI_2"/>
    <property type="match status" value="1"/>
</dbReference>
<organism evidence="6 7">
    <name type="scientific">Actinobacillus porcinus</name>
    <dbReference type="NCBI Taxonomy" id="51048"/>
    <lineage>
        <taxon>Bacteria</taxon>
        <taxon>Pseudomonadati</taxon>
        <taxon>Pseudomonadota</taxon>
        <taxon>Gammaproteobacteria</taxon>
        <taxon>Pasteurellales</taxon>
        <taxon>Pasteurellaceae</taxon>
        <taxon>Actinobacillus</taxon>
    </lineage>
</organism>
<dbReference type="InterPro" id="IPR010982">
    <property type="entry name" value="Lambda_DNA-bd_dom_sf"/>
</dbReference>
<proteinExistence type="predicted"/>
<protein>
    <submittedName>
        <fullName evidence="6">DNA-binding transcriptional regulator FruR</fullName>
    </submittedName>
</protein>
<evidence type="ECO:0000256" key="4">
    <source>
        <dbReference type="ARBA" id="ARBA00023163"/>
    </source>
</evidence>
<dbReference type="InterPro" id="IPR000843">
    <property type="entry name" value="HTH_LacI"/>
</dbReference>
<dbReference type="InterPro" id="IPR001761">
    <property type="entry name" value="Peripla_BP/Lac1_sug-bd_dom"/>
</dbReference>
<dbReference type="Gene3D" id="1.10.260.40">
    <property type="entry name" value="lambda repressor-like DNA-binding domains"/>
    <property type="match status" value="1"/>
</dbReference>
<evidence type="ECO:0000259" key="5">
    <source>
        <dbReference type="PROSITE" id="PS50932"/>
    </source>
</evidence>
<feature type="domain" description="HTH lacI-type" evidence="5">
    <location>
        <begin position="1"/>
        <end position="58"/>
    </location>
</feature>
<name>A0ABY6TJZ1_9PAST</name>
<dbReference type="GeneID" id="86155238"/>
<keyword evidence="1" id="KW-0678">Repressor</keyword>
<gene>
    <name evidence="6" type="primary">fruR</name>
    <name evidence="6" type="ORF">SAMEA1410922_00839</name>
</gene>
<keyword evidence="2" id="KW-0805">Transcription regulation</keyword>
<keyword evidence="7" id="KW-1185">Reference proteome</keyword>
<dbReference type="NCBIfam" id="NF008452">
    <property type="entry name" value="PRK11303.1"/>
    <property type="match status" value="1"/>
</dbReference>
<dbReference type="PROSITE" id="PS00356">
    <property type="entry name" value="HTH_LACI_1"/>
    <property type="match status" value="1"/>
</dbReference>
<keyword evidence="3 6" id="KW-0238">DNA-binding</keyword>
<accession>A0ABY6TJZ1</accession>
<dbReference type="Pfam" id="PF00356">
    <property type="entry name" value="LacI"/>
    <property type="match status" value="1"/>
</dbReference>
<evidence type="ECO:0000313" key="7">
    <source>
        <dbReference type="Proteomes" id="UP000308167"/>
    </source>
</evidence>
<comment type="caution">
    <text evidence="6">The sequence shown here is derived from an EMBL/GenBank/DDBJ whole genome shotgun (WGS) entry which is preliminary data.</text>
</comment>
<keyword evidence="4" id="KW-0804">Transcription</keyword>
<dbReference type="InterPro" id="IPR028082">
    <property type="entry name" value="Peripla_BP_I"/>
</dbReference>
<dbReference type="GO" id="GO:0003677">
    <property type="term" value="F:DNA binding"/>
    <property type="evidence" value="ECO:0007669"/>
    <property type="project" value="UniProtKB-KW"/>
</dbReference>
<dbReference type="PANTHER" id="PTHR30146">
    <property type="entry name" value="LACI-RELATED TRANSCRIPTIONAL REPRESSOR"/>
    <property type="match status" value="1"/>
</dbReference>
<dbReference type="RefSeq" id="WP_135709673.1">
    <property type="nucleotide sequence ID" value="NZ_CABFKI010000004.1"/>
</dbReference>
<dbReference type="CDD" id="cd01392">
    <property type="entry name" value="HTH_LacI"/>
    <property type="match status" value="1"/>
</dbReference>
<dbReference type="SUPFAM" id="SSF53822">
    <property type="entry name" value="Periplasmic binding protein-like I"/>
    <property type="match status" value="1"/>
</dbReference>
<dbReference type="Pfam" id="PF00532">
    <property type="entry name" value="Peripla_BP_1"/>
    <property type="match status" value="1"/>
</dbReference>